<dbReference type="RefSeq" id="WP_285957052.1">
    <property type="nucleotide sequence ID" value="NZ_CP127225.1"/>
</dbReference>
<gene>
    <name evidence="1" type="ORF">QN060_03990</name>
</gene>
<dbReference type="Proteomes" id="UP001228059">
    <property type="component" value="Chromosome"/>
</dbReference>
<organism evidence="1 2">
    <name type="scientific">Xanthomonas oryzae pv. leersiae</name>
    <dbReference type="NCBI Taxonomy" id="3112258"/>
    <lineage>
        <taxon>Bacteria</taxon>
        <taxon>Pseudomonadati</taxon>
        <taxon>Pseudomonadota</taxon>
        <taxon>Gammaproteobacteria</taxon>
        <taxon>Lysobacterales</taxon>
        <taxon>Lysobacteraceae</taxon>
        <taxon>Xanthomonas</taxon>
    </lineage>
</organism>
<sequence>MRRPALRHNQMARRALRRLASLGAPAWRHADGSDAAKFHLLKGRAGQAGARHARARV</sequence>
<dbReference type="EMBL" id="CP127225">
    <property type="protein sequence ID" value="WIX07273.1"/>
    <property type="molecule type" value="Genomic_DNA"/>
</dbReference>
<protein>
    <submittedName>
        <fullName evidence="1">Uncharacterized protein</fullName>
    </submittedName>
</protein>
<proteinExistence type="predicted"/>
<evidence type="ECO:0000313" key="1">
    <source>
        <dbReference type="EMBL" id="WIX07273.1"/>
    </source>
</evidence>
<dbReference type="AlphaFoldDB" id="A0AAJ6KM39"/>
<accession>A0AAJ6KM39</accession>
<name>A0AAJ6KM39_9XANT</name>
<evidence type="ECO:0000313" key="2">
    <source>
        <dbReference type="Proteomes" id="UP001228059"/>
    </source>
</evidence>
<reference evidence="1 2" key="1">
    <citation type="submission" date="2023-05" db="EMBL/GenBank/DDBJ databases">
        <title>Complete Genome Resource of Xanthomonas oryzae pv. leersiae Strain YNJC Isolated From Plateau Japonica Rice in Southwest China.</title>
        <authorList>
            <person name="Aa X."/>
            <person name="Mei L."/>
            <person name="Liu P."/>
            <person name="Yang Y."/>
            <person name="Tang C."/>
            <person name="Zhang F."/>
            <person name="Dong C."/>
            <person name="Wang B."/>
            <person name="Chen X."/>
            <person name="Dai L."/>
        </authorList>
    </citation>
    <scope>NUCLEOTIDE SEQUENCE [LARGE SCALE GENOMIC DNA]</scope>
    <source>
        <strain evidence="1 2">YNJC</strain>
    </source>
</reference>